<gene>
    <name evidence="2" type="ORF">HPB52_017456</name>
</gene>
<keyword evidence="3" id="KW-1185">Reference proteome</keyword>
<proteinExistence type="predicted"/>
<dbReference type="InterPro" id="IPR032675">
    <property type="entry name" value="LRR_dom_sf"/>
</dbReference>
<reference evidence="2" key="2">
    <citation type="submission" date="2021-09" db="EMBL/GenBank/DDBJ databases">
        <authorList>
            <person name="Jia N."/>
            <person name="Wang J."/>
            <person name="Shi W."/>
            <person name="Du L."/>
            <person name="Sun Y."/>
            <person name="Zhan W."/>
            <person name="Jiang J."/>
            <person name="Wang Q."/>
            <person name="Zhang B."/>
            <person name="Ji P."/>
            <person name="Sakyi L.B."/>
            <person name="Cui X."/>
            <person name="Yuan T."/>
            <person name="Jiang B."/>
            <person name="Yang W."/>
            <person name="Lam T.T.-Y."/>
            <person name="Chang Q."/>
            <person name="Ding S."/>
            <person name="Wang X."/>
            <person name="Zhu J."/>
            <person name="Ruan X."/>
            <person name="Zhao L."/>
            <person name="Wei J."/>
            <person name="Que T."/>
            <person name="Du C."/>
            <person name="Cheng J."/>
            <person name="Dai P."/>
            <person name="Han X."/>
            <person name="Huang E."/>
            <person name="Gao Y."/>
            <person name="Liu J."/>
            <person name="Shao H."/>
            <person name="Ye R."/>
            <person name="Li L."/>
            <person name="Wei W."/>
            <person name="Wang X."/>
            <person name="Wang C."/>
            <person name="Huo Q."/>
            <person name="Li W."/>
            <person name="Guo W."/>
            <person name="Chen H."/>
            <person name="Chen S."/>
            <person name="Zhou L."/>
            <person name="Zhou L."/>
            <person name="Ni X."/>
            <person name="Tian J."/>
            <person name="Zhou Y."/>
            <person name="Sheng Y."/>
            <person name="Liu T."/>
            <person name="Pan Y."/>
            <person name="Xia L."/>
            <person name="Li J."/>
            <person name="Zhao F."/>
            <person name="Cao W."/>
        </authorList>
    </citation>
    <scope>NUCLEOTIDE SEQUENCE</scope>
    <source>
        <strain evidence="2">Rsan-2018</strain>
        <tissue evidence="2">Larvae</tissue>
    </source>
</reference>
<accession>A0A9D4PK51</accession>
<dbReference type="VEuPathDB" id="VectorBase:RSAN_051903"/>
<name>A0A9D4PK51_RHISA</name>
<protein>
    <submittedName>
        <fullName evidence="2">Uncharacterized protein</fullName>
    </submittedName>
</protein>
<organism evidence="2 3">
    <name type="scientific">Rhipicephalus sanguineus</name>
    <name type="common">Brown dog tick</name>
    <name type="synonym">Ixodes sanguineus</name>
    <dbReference type="NCBI Taxonomy" id="34632"/>
    <lineage>
        <taxon>Eukaryota</taxon>
        <taxon>Metazoa</taxon>
        <taxon>Ecdysozoa</taxon>
        <taxon>Arthropoda</taxon>
        <taxon>Chelicerata</taxon>
        <taxon>Arachnida</taxon>
        <taxon>Acari</taxon>
        <taxon>Parasitiformes</taxon>
        <taxon>Ixodida</taxon>
        <taxon>Ixodoidea</taxon>
        <taxon>Ixodidae</taxon>
        <taxon>Rhipicephalinae</taxon>
        <taxon>Rhipicephalus</taxon>
        <taxon>Rhipicephalus</taxon>
    </lineage>
</organism>
<feature type="compositionally biased region" description="Polar residues" evidence="1">
    <location>
        <begin position="1"/>
        <end position="12"/>
    </location>
</feature>
<sequence length="345" mass="38703">MMSRYRSSSSKCADNDDSSDTSCSEDWADIEDLPDEIFDGYEEKNLEGQVPCTAAEHRTCQIVDHLPTLNQLLCSIGLRLRELSEGDGQLAVVNSLTPDFIRSREQRRREAFECLAWLVKSHPCVTSLHVNGVFLEDIVEGGSHGVLKGNSSLKSLKVDSRSSSYKYCVSDIILGVIQLEKLEVLEKFLDMTIVEPISKVLHTKNLYVLKVFCYECIGDEEMDALLAALKASSTLRELSVNARLFRRCASALETLSRHPALVAELTVTDAEAASLVRTRLSHIQDMHEFMRLAGVVKDRVTCEPREGGGKQLHDLNEDCWRHVMRYLKLDDICYPSESVDSTALQ</sequence>
<reference evidence="2" key="1">
    <citation type="journal article" date="2020" name="Cell">
        <title>Large-Scale Comparative Analyses of Tick Genomes Elucidate Their Genetic Diversity and Vector Capacities.</title>
        <authorList>
            <consortium name="Tick Genome and Microbiome Consortium (TIGMIC)"/>
            <person name="Jia N."/>
            <person name="Wang J."/>
            <person name="Shi W."/>
            <person name="Du L."/>
            <person name="Sun Y."/>
            <person name="Zhan W."/>
            <person name="Jiang J.F."/>
            <person name="Wang Q."/>
            <person name="Zhang B."/>
            <person name="Ji P."/>
            <person name="Bell-Sakyi L."/>
            <person name="Cui X.M."/>
            <person name="Yuan T.T."/>
            <person name="Jiang B.G."/>
            <person name="Yang W.F."/>
            <person name="Lam T.T."/>
            <person name="Chang Q.C."/>
            <person name="Ding S.J."/>
            <person name="Wang X.J."/>
            <person name="Zhu J.G."/>
            <person name="Ruan X.D."/>
            <person name="Zhao L."/>
            <person name="Wei J.T."/>
            <person name="Ye R.Z."/>
            <person name="Que T.C."/>
            <person name="Du C.H."/>
            <person name="Zhou Y.H."/>
            <person name="Cheng J.X."/>
            <person name="Dai P.F."/>
            <person name="Guo W.B."/>
            <person name="Han X.H."/>
            <person name="Huang E.J."/>
            <person name="Li L.F."/>
            <person name="Wei W."/>
            <person name="Gao Y.C."/>
            <person name="Liu J.Z."/>
            <person name="Shao H.Z."/>
            <person name="Wang X."/>
            <person name="Wang C.C."/>
            <person name="Yang T.C."/>
            <person name="Huo Q.B."/>
            <person name="Li W."/>
            <person name="Chen H.Y."/>
            <person name="Chen S.E."/>
            <person name="Zhou L.G."/>
            <person name="Ni X.B."/>
            <person name="Tian J.H."/>
            <person name="Sheng Y."/>
            <person name="Liu T."/>
            <person name="Pan Y.S."/>
            <person name="Xia L.Y."/>
            <person name="Li J."/>
            <person name="Zhao F."/>
            <person name="Cao W.C."/>
        </authorList>
    </citation>
    <scope>NUCLEOTIDE SEQUENCE</scope>
    <source>
        <strain evidence="2">Rsan-2018</strain>
    </source>
</reference>
<dbReference type="Gene3D" id="3.80.10.10">
    <property type="entry name" value="Ribonuclease Inhibitor"/>
    <property type="match status" value="1"/>
</dbReference>
<dbReference type="SUPFAM" id="SSF52047">
    <property type="entry name" value="RNI-like"/>
    <property type="match status" value="1"/>
</dbReference>
<dbReference type="AlphaFoldDB" id="A0A9D4PK51"/>
<dbReference type="EMBL" id="JABSTV010001253">
    <property type="protein sequence ID" value="KAH7944223.1"/>
    <property type="molecule type" value="Genomic_DNA"/>
</dbReference>
<dbReference type="Proteomes" id="UP000821837">
    <property type="component" value="Unassembled WGS sequence"/>
</dbReference>
<evidence type="ECO:0000256" key="1">
    <source>
        <dbReference type="SAM" id="MobiDB-lite"/>
    </source>
</evidence>
<comment type="caution">
    <text evidence="2">The sequence shown here is derived from an EMBL/GenBank/DDBJ whole genome shotgun (WGS) entry which is preliminary data.</text>
</comment>
<evidence type="ECO:0000313" key="2">
    <source>
        <dbReference type="EMBL" id="KAH7944223.1"/>
    </source>
</evidence>
<feature type="region of interest" description="Disordered" evidence="1">
    <location>
        <begin position="1"/>
        <end position="26"/>
    </location>
</feature>
<evidence type="ECO:0000313" key="3">
    <source>
        <dbReference type="Proteomes" id="UP000821837"/>
    </source>
</evidence>